<dbReference type="InterPro" id="IPR038765">
    <property type="entry name" value="Papain-like_cys_pep_sf"/>
</dbReference>
<dbReference type="GO" id="GO:0006508">
    <property type="term" value="P:proteolysis"/>
    <property type="evidence" value="ECO:0007669"/>
    <property type="project" value="UniProtKB-KW"/>
</dbReference>
<dbReference type="SMART" id="SM00645">
    <property type="entry name" value="Pept_C1"/>
    <property type="match status" value="1"/>
</dbReference>
<name>A0A0B2USJ8_TOXCA</name>
<keyword evidence="9" id="KW-1185">Reference proteome</keyword>
<evidence type="ECO:0000313" key="9">
    <source>
        <dbReference type="Proteomes" id="UP000031036"/>
    </source>
</evidence>
<sequence length="473" mass="54256">MRRDEPRRRRYRYEDSTAHPSDISASREQPDLHPLYSERKSSLTERRSGSTASSEEYMMKERSRFVRGAIVSNRNRTKCLCGIAAFLILLGVSFILAAVGLYLRSQRDSEEIRETKEYLMNLVQQVNDAPDLRWKAKYNPFGTRKKDFNFPYDKNATAIEEYVDRLSEFFASEKMKTHIRELTEFPVSSLPSEFDAREKWSYCSSLHNVPNQGSCGSCYAVAAVGVASDRACIASNGTMQTLFSEEDVLGCCAICGNCYGGDPLKALVYWVNEGLVSGDRDGCRPYSADLSCGIPCSPAVYPLTEYKRACSRQCQDIYFRYSYENDKHFATIAYSMFPRTMTLDKEGSNRVRIPTIIGYLNDTAEEPLTDEEMRLAIMKELYLWGPTTMAFPVTEEFLHYSTGVFSPYPAEKFWDRIIYWHVVRLIGWGKYDGGKHYWLAVNSFGRHWGDNGVFRIDTQMLERFGLEYETALP</sequence>
<evidence type="ECO:0000256" key="3">
    <source>
        <dbReference type="ARBA" id="ARBA00022801"/>
    </source>
</evidence>
<comment type="caution">
    <text evidence="8">The sequence shown here is derived from an EMBL/GenBank/DDBJ whole genome shotgun (WGS) entry which is preliminary data.</text>
</comment>
<organism evidence="8 9">
    <name type="scientific">Toxocara canis</name>
    <name type="common">Canine roundworm</name>
    <dbReference type="NCBI Taxonomy" id="6265"/>
    <lineage>
        <taxon>Eukaryota</taxon>
        <taxon>Metazoa</taxon>
        <taxon>Ecdysozoa</taxon>
        <taxon>Nematoda</taxon>
        <taxon>Chromadorea</taxon>
        <taxon>Rhabditida</taxon>
        <taxon>Spirurina</taxon>
        <taxon>Ascaridomorpha</taxon>
        <taxon>Ascaridoidea</taxon>
        <taxon>Toxocaridae</taxon>
        <taxon>Toxocara</taxon>
    </lineage>
</organism>
<dbReference type="PANTHER" id="PTHR12411">
    <property type="entry name" value="CYSTEINE PROTEASE FAMILY C1-RELATED"/>
    <property type="match status" value="1"/>
</dbReference>
<keyword evidence="3" id="KW-0378">Hydrolase</keyword>
<gene>
    <name evidence="8" type="primary">cpr-6</name>
    <name evidence="8" type="ORF">Tcan_06664</name>
</gene>
<accession>A0A0B2USJ8</accession>
<dbReference type="Gene3D" id="3.90.70.10">
    <property type="entry name" value="Cysteine proteinases"/>
    <property type="match status" value="1"/>
</dbReference>
<dbReference type="OrthoDB" id="640249at2759"/>
<dbReference type="InterPro" id="IPR013128">
    <property type="entry name" value="Peptidase_C1A"/>
</dbReference>
<dbReference type="STRING" id="6265.A0A0B2USJ8"/>
<dbReference type="InterPro" id="IPR000668">
    <property type="entry name" value="Peptidase_C1A_C"/>
</dbReference>
<evidence type="ECO:0000259" key="7">
    <source>
        <dbReference type="SMART" id="SM00645"/>
    </source>
</evidence>
<dbReference type="EMBL" id="JPKZ01016568">
    <property type="protein sequence ID" value="KHN71875.1"/>
    <property type="molecule type" value="Genomic_DNA"/>
</dbReference>
<dbReference type="CDD" id="cd02620">
    <property type="entry name" value="Peptidase_C1A_CathepsinB"/>
    <property type="match status" value="1"/>
</dbReference>
<dbReference type="GO" id="GO:0008234">
    <property type="term" value="F:cysteine-type peptidase activity"/>
    <property type="evidence" value="ECO:0007669"/>
    <property type="project" value="UniProtKB-KW"/>
</dbReference>
<dbReference type="Pfam" id="PF00112">
    <property type="entry name" value="Peptidase_C1"/>
    <property type="match status" value="1"/>
</dbReference>
<keyword evidence="2" id="KW-0645">Protease</keyword>
<evidence type="ECO:0000313" key="8">
    <source>
        <dbReference type="EMBL" id="KHN71875.1"/>
    </source>
</evidence>
<feature type="region of interest" description="Disordered" evidence="5">
    <location>
        <begin position="1"/>
        <end position="56"/>
    </location>
</feature>
<feature type="transmembrane region" description="Helical" evidence="6">
    <location>
        <begin position="80"/>
        <end position="103"/>
    </location>
</feature>
<feature type="compositionally biased region" description="Basic and acidic residues" evidence="5">
    <location>
        <begin position="28"/>
        <end position="48"/>
    </location>
</feature>
<evidence type="ECO:0000256" key="1">
    <source>
        <dbReference type="ARBA" id="ARBA00008455"/>
    </source>
</evidence>
<reference evidence="8 9" key="1">
    <citation type="submission" date="2014-11" db="EMBL/GenBank/DDBJ databases">
        <title>Genetic blueprint of the zoonotic pathogen Toxocara canis.</title>
        <authorList>
            <person name="Zhu X.-Q."/>
            <person name="Korhonen P.K."/>
            <person name="Cai H."/>
            <person name="Young N.D."/>
            <person name="Nejsum P."/>
            <person name="von Samson-Himmelstjerna G."/>
            <person name="Boag P.R."/>
            <person name="Tan P."/>
            <person name="Li Q."/>
            <person name="Min J."/>
            <person name="Yang Y."/>
            <person name="Wang X."/>
            <person name="Fang X."/>
            <person name="Hall R.S."/>
            <person name="Hofmann A."/>
            <person name="Sternberg P.W."/>
            <person name="Jex A.R."/>
            <person name="Gasser R.B."/>
        </authorList>
    </citation>
    <scope>NUCLEOTIDE SEQUENCE [LARGE SCALE GENOMIC DNA]</scope>
    <source>
        <strain evidence="8">PN_DK_2014</strain>
    </source>
</reference>
<keyword evidence="6" id="KW-0812">Transmembrane</keyword>
<feature type="domain" description="Peptidase C1A papain C-terminal" evidence="7">
    <location>
        <begin position="190"/>
        <end position="470"/>
    </location>
</feature>
<dbReference type="SUPFAM" id="SSF54001">
    <property type="entry name" value="Cysteine proteinases"/>
    <property type="match status" value="1"/>
</dbReference>
<comment type="similarity">
    <text evidence="1">Belongs to the peptidase C1 family.</text>
</comment>
<dbReference type="AlphaFoldDB" id="A0A0B2USJ8"/>
<dbReference type="Proteomes" id="UP000031036">
    <property type="component" value="Unassembled WGS sequence"/>
</dbReference>
<evidence type="ECO:0000256" key="6">
    <source>
        <dbReference type="SAM" id="Phobius"/>
    </source>
</evidence>
<dbReference type="PROSITE" id="PS00139">
    <property type="entry name" value="THIOL_PROTEASE_CYS"/>
    <property type="match status" value="1"/>
</dbReference>
<dbReference type="InterPro" id="IPR000169">
    <property type="entry name" value="Pept_cys_AS"/>
</dbReference>
<keyword evidence="6" id="KW-0472">Membrane</keyword>
<evidence type="ECO:0000256" key="2">
    <source>
        <dbReference type="ARBA" id="ARBA00022670"/>
    </source>
</evidence>
<keyword evidence="6" id="KW-1133">Transmembrane helix</keyword>
<evidence type="ECO:0000256" key="4">
    <source>
        <dbReference type="ARBA" id="ARBA00022807"/>
    </source>
</evidence>
<keyword evidence="4" id="KW-0788">Thiol protease</keyword>
<evidence type="ECO:0000256" key="5">
    <source>
        <dbReference type="SAM" id="MobiDB-lite"/>
    </source>
</evidence>
<protein>
    <submittedName>
        <fullName evidence="8">Cathepsin B-like cysteine proteinase 6</fullName>
    </submittedName>
</protein>
<proteinExistence type="inferred from homology"/>
<feature type="compositionally biased region" description="Basic and acidic residues" evidence="5">
    <location>
        <begin position="1"/>
        <end position="17"/>
    </location>
</feature>